<gene>
    <name evidence="2" type="primary">Contig4125.g4412</name>
    <name evidence="2" type="ORF">STYLEM_18721</name>
</gene>
<evidence type="ECO:0000313" key="3">
    <source>
        <dbReference type="Proteomes" id="UP000039865"/>
    </source>
</evidence>
<sequence length="193" mass="20552">MDGFRKFKDASKKVKEGAGGADVKAKVDGAKAKDPTADFQGLNSDQAKAIMDKIDTLDAQLKTFKETADKCFKAANEVRSNIFCSGCISATGFTTGASGLTYTFQTTTCNAALEACVPVWSLMFNLQAQMQIAVEVRRANGNTTDKPKGPPKIPRGKSFGDLATLFTACPNGKVEGTCTQENLDTLCANRQAC</sequence>
<dbReference type="Proteomes" id="UP000039865">
    <property type="component" value="Unassembled WGS sequence"/>
</dbReference>
<protein>
    <submittedName>
        <fullName evidence="2">Uncharacterized protein</fullName>
    </submittedName>
</protein>
<keyword evidence="3" id="KW-1185">Reference proteome</keyword>
<dbReference type="InParanoid" id="A0A078B8G8"/>
<feature type="region of interest" description="Disordered" evidence="1">
    <location>
        <begin position="1"/>
        <end position="22"/>
    </location>
</feature>
<reference evidence="2 3" key="1">
    <citation type="submission" date="2014-06" db="EMBL/GenBank/DDBJ databases">
        <authorList>
            <person name="Swart Estienne"/>
        </authorList>
    </citation>
    <scope>NUCLEOTIDE SEQUENCE [LARGE SCALE GENOMIC DNA]</scope>
    <source>
        <strain evidence="2 3">130c</strain>
    </source>
</reference>
<name>A0A078B8G8_STYLE</name>
<organism evidence="2 3">
    <name type="scientific">Stylonychia lemnae</name>
    <name type="common">Ciliate</name>
    <dbReference type="NCBI Taxonomy" id="5949"/>
    <lineage>
        <taxon>Eukaryota</taxon>
        <taxon>Sar</taxon>
        <taxon>Alveolata</taxon>
        <taxon>Ciliophora</taxon>
        <taxon>Intramacronucleata</taxon>
        <taxon>Spirotrichea</taxon>
        <taxon>Stichotrichia</taxon>
        <taxon>Sporadotrichida</taxon>
        <taxon>Oxytrichidae</taxon>
        <taxon>Stylonychinae</taxon>
        <taxon>Stylonychia</taxon>
    </lineage>
</organism>
<evidence type="ECO:0000256" key="1">
    <source>
        <dbReference type="SAM" id="MobiDB-lite"/>
    </source>
</evidence>
<feature type="compositionally biased region" description="Basic and acidic residues" evidence="1">
    <location>
        <begin position="1"/>
        <end position="16"/>
    </location>
</feature>
<evidence type="ECO:0000313" key="2">
    <source>
        <dbReference type="EMBL" id="CDW89587.1"/>
    </source>
</evidence>
<accession>A0A078B8G8</accession>
<dbReference type="EMBL" id="CCKQ01017689">
    <property type="protein sequence ID" value="CDW89587.1"/>
    <property type="molecule type" value="Genomic_DNA"/>
</dbReference>
<proteinExistence type="predicted"/>
<dbReference type="AlphaFoldDB" id="A0A078B8G8"/>